<accession>A0A1N7STR3</accession>
<keyword evidence="8" id="KW-1185">Reference proteome</keyword>
<evidence type="ECO:0000256" key="2">
    <source>
        <dbReference type="ARBA" id="ARBA00009190"/>
    </source>
</evidence>
<evidence type="ECO:0000313" key="8">
    <source>
        <dbReference type="Proteomes" id="UP000195569"/>
    </source>
</evidence>
<feature type="transmembrane region" description="Helical" evidence="6">
    <location>
        <begin position="40"/>
        <end position="60"/>
    </location>
</feature>
<dbReference type="AlphaFoldDB" id="A0A1N7STR3"/>
<keyword evidence="3 6" id="KW-0812">Transmembrane</keyword>
<evidence type="ECO:0000256" key="6">
    <source>
        <dbReference type="RuleBase" id="RU365102"/>
    </source>
</evidence>
<comment type="similarity">
    <text evidence="2 6">Belongs to the GDT1 family.</text>
</comment>
<dbReference type="RefSeq" id="WP_087739379.1">
    <property type="nucleotide sequence ID" value="NZ_CYGY02000093.1"/>
</dbReference>
<dbReference type="GO" id="GO:0016020">
    <property type="term" value="C:membrane"/>
    <property type="evidence" value="ECO:0007669"/>
    <property type="project" value="UniProtKB-SubCell"/>
</dbReference>
<protein>
    <recommendedName>
        <fullName evidence="6">GDT1 family protein</fullName>
    </recommendedName>
</protein>
<evidence type="ECO:0000256" key="5">
    <source>
        <dbReference type="ARBA" id="ARBA00023136"/>
    </source>
</evidence>
<sequence length="331" mass="35150">MITWIHTGPSVIASFLASLVEFVEALTVILAVGSIRGWRSALTGAAAGVLALTVLVVVLGQSLLQAPIVAVRLLVGTLALLFGARWLRKAMLRATGVIPLHDENTVFMRETTALRQAVVHRARWDPVALVTSFKIVMLEGMEVVFIVIALGASSRQMGPVSAGAAAAFALVCGLGVVLHKPLANVPENTLKYAVGILLCAFGTFWSGEGLGLEWPTGDLAILMLAGGYLIVSQMLIIACRRYRTHVPAPTSTARAGAATHPPRRRTVRIRRKALLGLFVDDGFLAAGVLAWIATTAVLTRTEWVDHAFMPGLLFGGVALILVLSAGRVAIR</sequence>
<evidence type="ECO:0000256" key="1">
    <source>
        <dbReference type="ARBA" id="ARBA00004141"/>
    </source>
</evidence>
<feature type="transmembrane region" description="Helical" evidence="6">
    <location>
        <begin position="127"/>
        <end position="152"/>
    </location>
</feature>
<keyword evidence="5 6" id="KW-0472">Membrane</keyword>
<feature type="transmembrane region" description="Helical" evidence="6">
    <location>
        <begin position="66"/>
        <end position="84"/>
    </location>
</feature>
<dbReference type="InterPro" id="IPR001727">
    <property type="entry name" value="GDT1-like"/>
</dbReference>
<gene>
    <name evidence="7" type="ORF">BN2476_930042</name>
</gene>
<feature type="transmembrane region" description="Helical" evidence="6">
    <location>
        <begin position="190"/>
        <end position="207"/>
    </location>
</feature>
<proteinExistence type="inferred from homology"/>
<dbReference type="EMBL" id="CYGY02000093">
    <property type="protein sequence ID" value="SIT50744.1"/>
    <property type="molecule type" value="Genomic_DNA"/>
</dbReference>
<dbReference type="Pfam" id="PF01169">
    <property type="entry name" value="GDT1"/>
    <property type="match status" value="1"/>
</dbReference>
<name>A0A1N7STR3_9BURK</name>
<organism evidence="7 8">
    <name type="scientific">Paraburkholderia piptadeniae</name>
    <dbReference type="NCBI Taxonomy" id="1701573"/>
    <lineage>
        <taxon>Bacteria</taxon>
        <taxon>Pseudomonadati</taxon>
        <taxon>Pseudomonadota</taxon>
        <taxon>Betaproteobacteria</taxon>
        <taxon>Burkholderiales</taxon>
        <taxon>Burkholderiaceae</taxon>
        <taxon>Paraburkholderia</taxon>
    </lineage>
</organism>
<evidence type="ECO:0000313" key="7">
    <source>
        <dbReference type="EMBL" id="SIT50744.1"/>
    </source>
</evidence>
<comment type="subcellular location">
    <subcellularLocation>
        <location evidence="1 6">Membrane</location>
        <topology evidence="1 6">Multi-pass membrane protein</topology>
    </subcellularLocation>
</comment>
<feature type="transmembrane region" description="Helical" evidence="6">
    <location>
        <begin position="312"/>
        <end position="330"/>
    </location>
</feature>
<evidence type="ECO:0000256" key="4">
    <source>
        <dbReference type="ARBA" id="ARBA00022989"/>
    </source>
</evidence>
<feature type="transmembrane region" description="Helical" evidence="6">
    <location>
        <begin position="12"/>
        <end position="33"/>
    </location>
</feature>
<dbReference type="OrthoDB" id="571245at2"/>
<comment type="caution">
    <text evidence="7">The sequence shown here is derived from an EMBL/GenBank/DDBJ whole genome shotgun (WGS) entry which is preliminary data.</text>
</comment>
<feature type="transmembrane region" description="Helical" evidence="6">
    <location>
        <begin position="219"/>
        <end position="239"/>
    </location>
</feature>
<feature type="transmembrane region" description="Helical" evidence="6">
    <location>
        <begin position="273"/>
        <end position="292"/>
    </location>
</feature>
<evidence type="ECO:0000256" key="3">
    <source>
        <dbReference type="ARBA" id="ARBA00022692"/>
    </source>
</evidence>
<dbReference type="Proteomes" id="UP000195569">
    <property type="component" value="Unassembled WGS sequence"/>
</dbReference>
<dbReference type="GO" id="GO:0046873">
    <property type="term" value="F:metal ion transmembrane transporter activity"/>
    <property type="evidence" value="ECO:0007669"/>
    <property type="project" value="InterPro"/>
</dbReference>
<keyword evidence="4 6" id="KW-1133">Transmembrane helix</keyword>
<feature type="transmembrane region" description="Helical" evidence="6">
    <location>
        <begin position="158"/>
        <end position="178"/>
    </location>
</feature>
<reference evidence="7" key="1">
    <citation type="submission" date="2016-12" db="EMBL/GenBank/DDBJ databases">
        <authorList>
            <person name="Moulin L."/>
        </authorList>
    </citation>
    <scope>NUCLEOTIDE SEQUENCE [LARGE SCALE GENOMIC DNA]</scope>
    <source>
        <strain evidence="7">STM 7183</strain>
    </source>
</reference>